<name>A0A6I8PDI6_ORNAN</name>
<reference evidence="3" key="3">
    <citation type="submission" date="2025-09" db="UniProtKB">
        <authorList>
            <consortium name="Ensembl"/>
        </authorList>
    </citation>
    <scope>IDENTIFICATION</scope>
    <source>
        <strain evidence="3">Glennie</strain>
    </source>
</reference>
<dbReference type="Bgee" id="ENSOANG00000049654">
    <property type="expression patterns" value="Expressed in cerebellum"/>
</dbReference>
<dbReference type="Ensembl" id="ENSOANT00000061982.1">
    <property type="protein sequence ID" value="ENSOANP00000051945.1"/>
    <property type="gene ID" value="ENSOANG00000049654.1"/>
</dbReference>
<organism evidence="3 4">
    <name type="scientific">Ornithorhynchus anatinus</name>
    <name type="common">Duckbill platypus</name>
    <dbReference type="NCBI Taxonomy" id="9258"/>
    <lineage>
        <taxon>Eukaryota</taxon>
        <taxon>Metazoa</taxon>
        <taxon>Chordata</taxon>
        <taxon>Craniata</taxon>
        <taxon>Vertebrata</taxon>
        <taxon>Euteleostomi</taxon>
        <taxon>Mammalia</taxon>
        <taxon>Monotremata</taxon>
        <taxon>Ornithorhynchidae</taxon>
        <taxon>Ornithorhynchus</taxon>
    </lineage>
</organism>
<dbReference type="AlphaFoldDB" id="A0A6I8PDI6"/>
<dbReference type="Proteomes" id="UP000002279">
    <property type="component" value="Chromosome 5"/>
</dbReference>
<dbReference type="InterPro" id="IPR013866">
    <property type="entry name" value="Sphingolipid_d4-desaturase_N"/>
</dbReference>
<dbReference type="Pfam" id="PF08557">
    <property type="entry name" value="Lipid_DES"/>
    <property type="match status" value="1"/>
</dbReference>
<feature type="domain" description="Sphingolipid delta4-desaturase N-terminal" evidence="2">
    <location>
        <begin position="6"/>
        <end position="27"/>
    </location>
</feature>
<dbReference type="InParanoid" id="A0A6I8PDI6"/>
<evidence type="ECO:0000259" key="2">
    <source>
        <dbReference type="Pfam" id="PF08557"/>
    </source>
</evidence>
<reference evidence="3 4" key="1">
    <citation type="journal article" date="2008" name="Nature">
        <title>Genome analysis of the platypus reveals unique signatures of evolution.</title>
        <authorList>
            <person name="Warren W.C."/>
            <person name="Hillier L.W."/>
            <person name="Marshall Graves J.A."/>
            <person name="Birney E."/>
            <person name="Ponting C.P."/>
            <person name="Grutzner F."/>
            <person name="Belov K."/>
            <person name="Miller W."/>
            <person name="Clarke L."/>
            <person name="Chinwalla A.T."/>
            <person name="Yang S.P."/>
            <person name="Heger A."/>
            <person name="Locke D.P."/>
            <person name="Miethke P."/>
            <person name="Waters P.D."/>
            <person name="Veyrunes F."/>
            <person name="Fulton L."/>
            <person name="Fulton B."/>
            <person name="Graves T."/>
            <person name="Wallis J."/>
            <person name="Puente X.S."/>
            <person name="Lopez-Otin C."/>
            <person name="Ordonez G.R."/>
            <person name="Eichler E.E."/>
            <person name="Chen L."/>
            <person name="Cheng Z."/>
            <person name="Deakin J.E."/>
            <person name="Alsop A."/>
            <person name="Thompson K."/>
            <person name="Kirby P."/>
            <person name="Papenfuss A.T."/>
            <person name="Wakefield M.J."/>
            <person name="Olender T."/>
            <person name="Lancet D."/>
            <person name="Huttley G.A."/>
            <person name="Smit A.F."/>
            <person name="Pask A."/>
            <person name="Temple-Smith P."/>
            <person name="Batzer M.A."/>
            <person name="Walker J.A."/>
            <person name="Konkel M.K."/>
            <person name="Harris R.S."/>
            <person name="Whittington C.M."/>
            <person name="Wong E.S."/>
            <person name="Gemmell N.J."/>
            <person name="Buschiazzo E."/>
            <person name="Vargas Jentzsch I.M."/>
            <person name="Merkel A."/>
            <person name="Schmitz J."/>
            <person name="Zemann A."/>
            <person name="Churakov G."/>
            <person name="Kriegs J.O."/>
            <person name="Brosius J."/>
            <person name="Murchison E.P."/>
            <person name="Sachidanandam R."/>
            <person name="Smith C."/>
            <person name="Hannon G.J."/>
            <person name="Tsend-Ayush E."/>
            <person name="McMillan D."/>
            <person name="Attenborough R."/>
            <person name="Rens W."/>
            <person name="Ferguson-Smith M."/>
            <person name="Lefevre C.M."/>
            <person name="Sharp J.A."/>
            <person name="Nicholas K.R."/>
            <person name="Ray D.A."/>
            <person name="Kube M."/>
            <person name="Reinhardt R."/>
            <person name="Pringle T.H."/>
            <person name="Taylor J."/>
            <person name="Jones R.C."/>
            <person name="Nixon B."/>
            <person name="Dacheux J.L."/>
            <person name="Niwa H."/>
            <person name="Sekita Y."/>
            <person name="Huang X."/>
            <person name="Stark A."/>
            <person name="Kheradpour P."/>
            <person name="Kellis M."/>
            <person name="Flicek P."/>
            <person name="Chen Y."/>
            <person name="Webber C."/>
            <person name="Hardison R."/>
            <person name="Nelson J."/>
            <person name="Hallsworth-Pepin K."/>
            <person name="Delehaunty K."/>
            <person name="Markovic C."/>
            <person name="Minx P."/>
            <person name="Feng Y."/>
            <person name="Kremitzki C."/>
            <person name="Mitreva M."/>
            <person name="Glasscock J."/>
            <person name="Wylie T."/>
            <person name="Wohldmann P."/>
            <person name="Thiru P."/>
            <person name="Nhan M.N."/>
            <person name="Pohl C.S."/>
            <person name="Smith S.M."/>
            <person name="Hou S."/>
            <person name="Nefedov M."/>
            <person name="de Jong P.J."/>
            <person name="Renfree M.B."/>
            <person name="Mardis E.R."/>
            <person name="Wilson R.K."/>
        </authorList>
    </citation>
    <scope>NUCLEOTIDE SEQUENCE [LARGE SCALE GENOMIC DNA]</scope>
    <source>
        <strain evidence="3 4">Glennie</strain>
    </source>
</reference>
<accession>A0A6I8PDI6</accession>
<evidence type="ECO:0000256" key="1">
    <source>
        <dbReference type="SAM" id="MobiDB-lite"/>
    </source>
</evidence>
<feature type="region of interest" description="Disordered" evidence="1">
    <location>
        <begin position="23"/>
        <end position="83"/>
    </location>
</feature>
<proteinExistence type="predicted"/>
<sequence length="83" mass="9217">MGNRVTREDFDWVYTDQPHTARRREILGEEGGLPGERGFEVRRGGRGWDGPRLGSPLPSHPRVIGKEGTPHPSLEEKADSRGG</sequence>
<evidence type="ECO:0000313" key="3">
    <source>
        <dbReference type="Ensembl" id="ENSOANP00000051945.1"/>
    </source>
</evidence>
<dbReference type="GeneTree" id="ENSGT00940000173611"/>
<feature type="compositionally biased region" description="Basic and acidic residues" evidence="1">
    <location>
        <begin position="64"/>
        <end position="83"/>
    </location>
</feature>
<protein>
    <recommendedName>
        <fullName evidence="2">Sphingolipid delta4-desaturase N-terminal domain-containing protein</fullName>
    </recommendedName>
</protein>
<keyword evidence="4" id="KW-1185">Reference proteome</keyword>
<evidence type="ECO:0000313" key="4">
    <source>
        <dbReference type="Proteomes" id="UP000002279"/>
    </source>
</evidence>
<reference evidence="3" key="2">
    <citation type="submission" date="2025-08" db="UniProtKB">
        <authorList>
            <consortium name="Ensembl"/>
        </authorList>
    </citation>
    <scope>IDENTIFICATION</scope>
    <source>
        <strain evidence="3">Glennie</strain>
    </source>
</reference>